<name>A0ABX5BEL0_CRYHO</name>
<proteinExistence type="predicted"/>
<reference evidence="3 4" key="1">
    <citation type="submission" date="2014-11" db="EMBL/GenBank/DDBJ databases">
        <title>Comparative genomic analysis of Cryptosporidium hominis reveals occurrence of genetic recombination in virulent subtypes.</title>
        <authorList>
            <person name="Guo Y."/>
            <person name="Tang K."/>
            <person name="Frace M."/>
            <person name="Li N."/>
            <person name="Roellig D.M."/>
            <person name="Sammons S."/>
            <person name="Knipe K."/>
            <person name="Rowe L."/>
            <person name="Feng Y."/>
            <person name="Xiao L."/>
        </authorList>
    </citation>
    <scope>NUCLEOTIDE SEQUENCE [LARGE SCALE GENOMIC DNA]</scope>
    <source>
        <strain evidence="3">30976</strain>
    </source>
</reference>
<comment type="caution">
    <text evidence="3">The sequence shown here is derived from an EMBL/GenBank/DDBJ whole genome shotgun (WGS) entry which is preliminary data.</text>
</comment>
<feature type="signal peptide" evidence="2">
    <location>
        <begin position="1"/>
        <end position="26"/>
    </location>
</feature>
<dbReference type="Proteomes" id="UP001429100">
    <property type="component" value="Unassembled WGS sequence"/>
</dbReference>
<dbReference type="EMBL" id="JTAI01000006">
    <property type="protein sequence ID" value="PPS95652.1"/>
    <property type="molecule type" value="Genomic_DNA"/>
</dbReference>
<keyword evidence="2" id="KW-0732">Signal</keyword>
<feature type="chain" id="PRO_5046404639" evidence="2">
    <location>
        <begin position="27"/>
        <end position="400"/>
    </location>
</feature>
<feature type="compositionally biased region" description="Basic and acidic residues" evidence="1">
    <location>
        <begin position="341"/>
        <end position="353"/>
    </location>
</feature>
<evidence type="ECO:0000313" key="4">
    <source>
        <dbReference type="Proteomes" id="UP001429100"/>
    </source>
</evidence>
<organism evidence="3 4">
    <name type="scientific">Cryptosporidium hominis</name>
    <dbReference type="NCBI Taxonomy" id="237895"/>
    <lineage>
        <taxon>Eukaryota</taxon>
        <taxon>Sar</taxon>
        <taxon>Alveolata</taxon>
        <taxon>Apicomplexa</taxon>
        <taxon>Conoidasida</taxon>
        <taxon>Coccidia</taxon>
        <taxon>Eucoccidiorida</taxon>
        <taxon>Eimeriorina</taxon>
        <taxon>Cryptosporidiidae</taxon>
        <taxon>Cryptosporidium</taxon>
    </lineage>
</organism>
<feature type="region of interest" description="Disordered" evidence="1">
    <location>
        <begin position="340"/>
        <end position="363"/>
    </location>
</feature>
<protein>
    <submittedName>
        <fullName evidence="3">Uncharacterized protein</fullName>
    </submittedName>
</protein>
<evidence type="ECO:0000313" key="3">
    <source>
        <dbReference type="EMBL" id="PPS95652.1"/>
    </source>
</evidence>
<gene>
    <name evidence="3" type="ORF">GY17_00002375</name>
</gene>
<accession>A0ABX5BEL0</accession>
<reference evidence="3 4" key="2">
    <citation type="submission" date="2017-10" db="EMBL/GenBank/DDBJ databases">
        <title>Consistent, comparative and evidence-based genome annotation and re-annotation for the closely-related species, Cryptosporidium parvum, C. hominis and C. tyzzeri.</title>
        <authorList>
            <person name="Baptista R.P."/>
            <person name="Li Y."/>
            <person name="Sateriale A."/>
            <person name="Striepen B."/>
            <person name="Kissinger J.C."/>
        </authorList>
    </citation>
    <scope>NUCLEOTIDE SEQUENCE [LARGE SCALE GENOMIC DNA]</scope>
    <source>
        <strain evidence="3">30976</strain>
    </source>
</reference>
<evidence type="ECO:0000256" key="2">
    <source>
        <dbReference type="SAM" id="SignalP"/>
    </source>
</evidence>
<evidence type="ECO:0000256" key="1">
    <source>
        <dbReference type="SAM" id="MobiDB-lite"/>
    </source>
</evidence>
<keyword evidence="4" id="KW-1185">Reference proteome</keyword>
<sequence>MIFEPKKVLLFLILSLFNIFIQFEEAYSNDPALVIFIENIKLTRNENNHMIQITKKEEECFRFFPTYFSELGETEFTGKQKKEILSLIKYNFISWVNYNDNIQILNSEDHILTSIEKSQLVEKLKESNFQSLTLTENYAMYNILFNDTNYNGVFNILNICDNSKFYKGVSTLDKTHNFQKYDQIEFILSSEKSDKTLIVDEREIEIERKNVFKLEDNDSLEKIINDYSNSRNLFIYNNNFNFEDKKTIDGHNNDVSNLKYGTRNLKTPFKVKVTKDIKNIQDDNLFVENTREEKDLDEKVGNEKVEKEEIPESYEDIPRNKQEEDVKKLEKNIKKRNVLKNGEKELNEGKNNSKDTQLVRKKTNLREKKECKKLYKSINNDRFYIDTRPIISNDVYLVKQ</sequence>